<accession>A0ABD6EGE8</accession>
<dbReference type="Gene3D" id="1.20.80.10">
    <property type="match status" value="1"/>
</dbReference>
<evidence type="ECO:0000313" key="4">
    <source>
        <dbReference type="Proteomes" id="UP001608902"/>
    </source>
</evidence>
<organism evidence="3 4">
    <name type="scientific">Gnathostoma spinigerum</name>
    <dbReference type="NCBI Taxonomy" id="75299"/>
    <lineage>
        <taxon>Eukaryota</taxon>
        <taxon>Metazoa</taxon>
        <taxon>Ecdysozoa</taxon>
        <taxon>Nematoda</taxon>
        <taxon>Chromadorea</taxon>
        <taxon>Rhabditida</taxon>
        <taxon>Spirurina</taxon>
        <taxon>Gnathostomatomorpha</taxon>
        <taxon>Gnathostomatoidea</taxon>
        <taxon>Gnathostomatidae</taxon>
        <taxon>Gnathostoma</taxon>
    </lineage>
</organism>
<dbReference type="CDD" id="cd14473">
    <property type="entry name" value="FERM_B-lobe"/>
    <property type="match status" value="1"/>
</dbReference>
<dbReference type="InterPro" id="IPR019748">
    <property type="entry name" value="FERM_central"/>
</dbReference>
<dbReference type="InterPro" id="IPR000299">
    <property type="entry name" value="FERM_domain"/>
</dbReference>
<dbReference type="PANTHER" id="PTHR13283">
    <property type="entry name" value="KREV INTERACTION TRAPPED 1-RELATED"/>
    <property type="match status" value="1"/>
</dbReference>
<dbReference type="PANTHER" id="PTHR13283:SF10">
    <property type="entry name" value="FERM DOMAIN-CONTAINING PROTEIN 8"/>
    <property type="match status" value="1"/>
</dbReference>
<keyword evidence="4" id="KW-1185">Reference proteome</keyword>
<reference evidence="3 4" key="1">
    <citation type="submission" date="2024-08" db="EMBL/GenBank/DDBJ databases">
        <title>Gnathostoma spinigerum genome.</title>
        <authorList>
            <person name="Gonzalez-Bertolin B."/>
            <person name="Monzon S."/>
            <person name="Zaballos A."/>
            <person name="Jimenez P."/>
            <person name="Dekumyoy P."/>
            <person name="Varona S."/>
            <person name="Cuesta I."/>
            <person name="Sumanam S."/>
            <person name="Adisakwattana P."/>
            <person name="Gasser R.B."/>
            <person name="Hernandez-Gonzalez A."/>
            <person name="Young N.D."/>
            <person name="Perteguer M.J."/>
        </authorList>
    </citation>
    <scope>NUCLEOTIDE SEQUENCE [LARGE SCALE GENOMIC DNA]</scope>
    <source>
        <strain evidence="3">AL3</strain>
        <tissue evidence="3">Liver</tissue>
    </source>
</reference>
<dbReference type="Gene3D" id="2.30.29.30">
    <property type="entry name" value="Pleckstrin-homology domain (PH domain)/Phosphotyrosine-binding domain (PTB)"/>
    <property type="match status" value="1"/>
</dbReference>
<comment type="caution">
    <text evidence="3">The sequence shown here is derived from an EMBL/GenBank/DDBJ whole genome shotgun (WGS) entry which is preliminary data.</text>
</comment>
<dbReference type="Pfam" id="PF00373">
    <property type="entry name" value="FERM_M"/>
    <property type="match status" value="1"/>
</dbReference>
<dbReference type="EMBL" id="JBGFUD010001100">
    <property type="protein sequence ID" value="MFH4975752.1"/>
    <property type="molecule type" value="Genomic_DNA"/>
</dbReference>
<dbReference type="PROSITE" id="PS50057">
    <property type="entry name" value="FERM_3"/>
    <property type="match status" value="1"/>
</dbReference>
<evidence type="ECO:0000256" key="1">
    <source>
        <dbReference type="ARBA" id="ARBA00039547"/>
    </source>
</evidence>
<dbReference type="InterPro" id="IPR035963">
    <property type="entry name" value="FERM_2"/>
</dbReference>
<dbReference type="Proteomes" id="UP001608902">
    <property type="component" value="Unassembled WGS sequence"/>
</dbReference>
<dbReference type="SMART" id="SM00295">
    <property type="entry name" value="B41"/>
    <property type="match status" value="1"/>
</dbReference>
<evidence type="ECO:0000259" key="2">
    <source>
        <dbReference type="PROSITE" id="PS50057"/>
    </source>
</evidence>
<dbReference type="Gene3D" id="3.10.20.90">
    <property type="entry name" value="Phosphatidylinositol 3-kinase Catalytic Subunit, Chain A, domain 1"/>
    <property type="match status" value="1"/>
</dbReference>
<dbReference type="AlphaFoldDB" id="A0ABD6EGE8"/>
<name>A0ABD6EGE8_9BILA</name>
<sequence>MSLSEAVAAAVRPQKLSEKRKVSLPPIELTTHAASYGSPLECVNSDYQSPSSDASGVVVTTIFLCDGKAVQFRVIDGKRSTTSRLLSLIASHCKVDGAALKETCSLWMVCSILEIQLKSHHIPYCIARDWSTVLKRFTNADGWTLENTKPILVLRRRVYLSIERELELAESSEWLTEMLYASAKEEVLSGRYMCDVETAIKLAALQMALEYGHYDENEHTIMRISEEVPFFFAKRHVSSVKTASLLGHPLKSFLGREKDLLDEFKRVVGSFKTKSDIRKNYLDIVRRLPYYGAAFFTGEIERRPPESVKDFKKFVLYQTVPMMKVCVGVSDRFFTVASASLKTELLVLPRSECHYQNIGLQPDGSSFGTPGEAPASLLLEFTSQEEENSTKENNILQIFTPQAVFITALLDAFAKSGNSSLRSSEDSCSDGASSSSCSPAICKRDKFCMASYSPEGKFIGAQGSLRTVLQA</sequence>
<dbReference type="InterPro" id="IPR019749">
    <property type="entry name" value="Band_41_domain"/>
</dbReference>
<dbReference type="SUPFAM" id="SSF47031">
    <property type="entry name" value="Second domain of FERM"/>
    <property type="match status" value="1"/>
</dbReference>
<evidence type="ECO:0000313" key="3">
    <source>
        <dbReference type="EMBL" id="MFH4975752.1"/>
    </source>
</evidence>
<dbReference type="InterPro" id="IPR014352">
    <property type="entry name" value="FERM/acyl-CoA-bd_prot_sf"/>
</dbReference>
<protein>
    <recommendedName>
        <fullName evidence="1">FERM domain-containing protein 8</fullName>
    </recommendedName>
</protein>
<dbReference type="InterPro" id="IPR051594">
    <property type="entry name" value="KRIT1/FRMD8"/>
</dbReference>
<dbReference type="InterPro" id="IPR011993">
    <property type="entry name" value="PH-like_dom_sf"/>
</dbReference>
<feature type="domain" description="FERM" evidence="2">
    <location>
        <begin position="58"/>
        <end position="410"/>
    </location>
</feature>
<proteinExistence type="predicted"/>
<gene>
    <name evidence="3" type="ORF">AB6A40_002461</name>
</gene>